<evidence type="ECO:0000313" key="7">
    <source>
        <dbReference type="EMBL" id="AXV08034.1"/>
    </source>
</evidence>
<dbReference type="PANTHER" id="PTHR30086:SF20">
    <property type="entry name" value="ARGININE EXPORTER PROTEIN ARGO-RELATED"/>
    <property type="match status" value="1"/>
</dbReference>
<dbReference type="EMBL" id="CP031165">
    <property type="protein sequence ID" value="AXV08034.1"/>
    <property type="molecule type" value="Genomic_DNA"/>
</dbReference>
<evidence type="ECO:0000313" key="8">
    <source>
        <dbReference type="Proteomes" id="UP000264006"/>
    </source>
</evidence>
<dbReference type="RefSeq" id="WP_114592434.1">
    <property type="nucleotide sequence ID" value="NZ_CP031165.1"/>
</dbReference>
<gene>
    <name evidence="7" type="ORF">DVS28_a3359</name>
</gene>
<evidence type="ECO:0000256" key="6">
    <source>
        <dbReference type="SAM" id="Phobius"/>
    </source>
</evidence>
<keyword evidence="4 6" id="KW-1133">Transmembrane helix</keyword>
<dbReference type="OrthoDB" id="3175972at2"/>
<feature type="transmembrane region" description="Helical" evidence="6">
    <location>
        <begin position="38"/>
        <end position="59"/>
    </location>
</feature>
<dbReference type="InterPro" id="IPR001123">
    <property type="entry name" value="LeuE-type"/>
</dbReference>
<sequence>MIDPDRIGLFLAASLALLVIPGPSVLYIVARGIDQGRVAALVSVAGIHLGTVGHVVAAAVGLSAILAASATAFTTVKWAGALYLVWLGIRRLRADDDAVHVDAARVTSLRRVFWQGAVVNVLNPKTAVFFLAFLPQFADPDRGALAPQLVLLGLMFLLLGMVTDGVYALASGGVGRALGRFRRAARASKWVTGGTYIALGFGTVATGTTTD</sequence>
<reference evidence="7 8" key="1">
    <citation type="submission" date="2018-09" db="EMBL/GenBank/DDBJ databases">
        <title>Complete genome sequence of Euzebya sp. DY32-46 isolated from seawater of Pacific Ocean.</title>
        <authorList>
            <person name="Xu L."/>
            <person name="Wu Y.-H."/>
            <person name="Xu X.-W."/>
        </authorList>
    </citation>
    <scope>NUCLEOTIDE SEQUENCE [LARGE SCALE GENOMIC DNA]</scope>
    <source>
        <strain evidence="7 8">DY32-46</strain>
    </source>
</reference>
<keyword evidence="8" id="KW-1185">Reference proteome</keyword>
<evidence type="ECO:0000256" key="1">
    <source>
        <dbReference type="ARBA" id="ARBA00004651"/>
    </source>
</evidence>
<dbReference type="Proteomes" id="UP000264006">
    <property type="component" value="Chromosome"/>
</dbReference>
<dbReference type="PANTHER" id="PTHR30086">
    <property type="entry name" value="ARGININE EXPORTER PROTEIN ARGO"/>
    <property type="match status" value="1"/>
</dbReference>
<evidence type="ECO:0000256" key="3">
    <source>
        <dbReference type="ARBA" id="ARBA00022692"/>
    </source>
</evidence>
<organism evidence="7 8">
    <name type="scientific">Euzebya pacifica</name>
    <dbReference type="NCBI Taxonomy" id="1608957"/>
    <lineage>
        <taxon>Bacteria</taxon>
        <taxon>Bacillati</taxon>
        <taxon>Actinomycetota</taxon>
        <taxon>Nitriliruptoria</taxon>
        <taxon>Euzebyales</taxon>
    </lineage>
</organism>
<dbReference type="KEGG" id="euz:DVS28_a3359"/>
<comment type="subcellular location">
    <subcellularLocation>
        <location evidence="1">Cell membrane</location>
        <topology evidence="1">Multi-pass membrane protein</topology>
    </subcellularLocation>
</comment>
<proteinExistence type="predicted"/>
<keyword evidence="3 6" id="KW-0812">Transmembrane</keyword>
<feature type="transmembrane region" description="Helical" evidence="6">
    <location>
        <begin position="112"/>
        <end position="133"/>
    </location>
</feature>
<dbReference type="Pfam" id="PF01810">
    <property type="entry name" value="LysE"/>
    <property type="match status" value="1"/>
</dbReference>
<keyword evidence="5 6" id="KW-0472">Membrane</keyword>
<feature type="transmembrane region" description="Helical" evidence="6">
    <location>
        <begin position="145"/>
        <end position="169"/>
    </location>
</feature>
<evidence type="ECO:0000256" key="4">
    <source>
        <dbReference type="ARBA" id="ARBA00022989"/>
    </source>
</evidence>
<keyword evidence="2" id="KW-1003">Cell membrane</keyword>
<evidence type="ECO:0000256" key="5">
    <source>
        <dbReference type="ARBA" id="ARBA00023136"/>
    </source>
</evidence>
<feature type="transmembrane region" description="Helical" evidence="6">
    <location>
        <begin position="6"/>
        <end position="29"/>
    </location>
</feature>
<accession>A0A346Y0N7</accession>
<evidence type="ECO:0000256" key="2">
    <source>
        <dbReference type="ARBA" id="ARBA00022475"/>
    </source>
</evidence>
<protein>
    <submittedName>
        <fullName evidence="7">RhtB family transporter</fullName>
    </submittedName>
</protein>
<dbReference type="GO" id="GO:0005886">
    <property type="term" value="C:plasma membrane"/>
    <property type="evidence" value="ECO:0007669"/>
    <property type="project" value="UniProtKB-SubCell"/>
</dbReference>
<dbReference type="AlphaFoldDB" id="A0A346Y0N7"/>
<dbReference type="GO" id="GO:0015171">
    <property type="term" value="F:amino acid transmembrane transporter activity"/>
    <property type="evidence" value="ECO:0007669"/>
    <property type="project" value="TreeGrafter"/>
</dbReference>
<name>A0A346Y0N7_9ACTN</name>
<dbReference type="PIRSF" id="PIRSF006324">
    <property type="entry name" value="LeuE"/>
    <property type="match status" value="1"/>
</dbReference>
<feature type="transmembrane region" description="Helical" evidence="6">
    <location>
        <begin position="190"/>
        <end position="208"/>
    </location>
</feature>